<comment type="cofactor">
    <cofactor evidence="1">
        <name>Zn(2+)</name>
        <dbReference type="ChEBI" id="CHEBI:29105"/>
    </cofactor>
</comment>
<dbReference type="PANTHER" id="PTHR42763">
    <property type="entry name" value="ADP-GLUCOSE PHOSPHORYLASE"/>
    <property type="match status" value="1"/>
</dbReference>
<evidence type="ECO:0000256" key="3">
    <source>
        <dbReference type="ARBA" id="ARBA00022679"/>
    </source>
</evidence>
<dbReference type="GO" id="GO:0008270">
    <property type="term" value="F:zinc ion binding"/>
    <property type="evidence" value="ECO:0007669"/>
    <property type="project" value="InterPro"/>
</dbReference>
<evidence type="ECO:0000256" key="1">
    <source>
        <dbReference type="ARBA" id="ARBA00001947"/>
    </source>
</evidence>
<dbReference type="Gene3D" id="3.30.428.10">
    <property type="entry name" value="HIT-like"/>
    <property type="match status" value="2"/>
</dbReference>
<gene>
    <name evidence="10" type="ORF">MNBD_NITROSPIRAE03-98</name>
</gene>
<dbReference type="EMBL" id="UOGI01000145">
    <property type="protein sequence ID" value="VAX32599.1"/>
    <property type="molecule type" value="Genomic_DNA"/>
</dbReference>
<organism evidence="10">
    <name type="scientific">hydrothermal vent metagenome</name>
    <dbReference type="NCBI Taxonomy" id="652676"/>
    <lineage>
        <taxon>unclassified sequences</taxon>
        <taxon>metagenomes</taxon>
        <taxon>ecological metagenomes</taxon>
    </lineage>
</organism>
<evidence type="ECO:0000256" key="7">
    <source>
        <dbReference type="ARBA" id="ARBA00023277"/>
    </source>
</evidence>
<evidence type="ECO:0000259" key="9">
    <source>
        <dbReference type="Pfam" id="PF02744"/>
    </source>
</evidence>
<keyword evidence="7" id="KW-0119">Carbohydrate metabolism</keyword>
<evidence type="ECO:0000256" key="4">
    <source>
        <dbReference type="ARBA" id="ARBA00022695"/>
    </source>
</evidence>
<dbReference type="Pfam" id="PF02744">
    <property type="entry name" value="GalP_UDP_tr_C"/>
    <property type="match status" value="1"/>
</dbReference>
<keyword evidence="3 10" id="KW-0808">Transferase</keyword>
<dbReference type="GO" id="GO:0006012">
    <property type="term" value="P:galactose metabolic process"/>
    <property type="evidence" value="ECO:0007669"/>
    <property type="project" value="UniProtKB-UniPathway"/>
</dbReference>
<comment type="similarity">
    <text evidence="2">Belongs to the galactose-1-phosphate uridylyltransferase type 1 family.</text>
</comment>
<dbReference type="EC" id="2.7.7.10" evidence="10"/>
<evidence type="ECO:0000256" key="2">
    <source>
        <dbReference type="ARBA" id="ARBA00010951"/>
    </source>
</evidence>
<evidence type="ECO:0000313" key="10">
    <source>
        <dbReference type="EMBL" id="VAX32599.1"/>
    </source>
</evidence>
<accession>A0A3B1CRE7</accession>
<dbReference type="InterPro" id="IPR036265">
    <property type="entry name" value="HIT-like_sf"/>
</dbReference>
<dbReference type="PIRSF" id="PIRSF000808">
    <property type="entry name" value="GalT"/>
    <property type="match status" value="1"/>
</dbReference>
<dbReference type="Pfam" id="PF01087">
    <property type="entry name" value="GalP_UDP_transf"/>
    <property type="match status" value="1"/>
</dbReference>
<evidence type="ECO:0000256" key="6">
    <source>
        <dbReference type="ARBA" id="ARBA00022833"/>
    </source>
</evidence>
<dbReference type="PANTHER" id="PTHR42763:SF2">
    <property type="entry name" value="ADP-GLUCOSE PHOSPHORYLASE"/>
    <property type="match status" value="1"/>
</dbReference>
<keyword evidence="6" id="KW-0862">Zinc</keyword>
<protein>
    <submittedName>
        <fullName evidence="10">Galactose-1-phosphate uridylyltransferase</fullName>
        <ecNumber evidence="10">2.7.7.10</ecNumber>
    </submittedName>
</protein>
<dbReference type="AlphaFoldDB" id="A0A3B1CRE7"/>
<proteinExistence type="inferred from homology"/>
<dbReference type="InterPro" id="IPR001937">
    <property type="entry name" value="GalP_UDPtransf1"/>
</dbReference>
<dbReference type="UniPathway" id="UPA00214"/>
<dbReference type="InterPro" id="IPR053177">
    <property type="entry name" value="ADP-glucose_phosphorylase"/>
</dbReference>
<dbReference type="InterPro" id="IPR005849">
    <property type="entry name" value="GalP_Utransf_N"/>
</dbReference>
<dbReference type="GO" id="GO:0008108">
    <property type="term" value="F:UDP-glucose:hexose-1-phosphate uridylyltransferase activity"/>
    <property type="evidence" value="ECO:0007669"/>
    <property type="project" value="InterPro"/>
</dbReference>
<dbReference type="NCBIfam" id="TIGR00209">
    <property type="entry name" value="galT_1"/>
    <property type="match status" value="1"/>
</dbReference>
<reference evidence="10" key="1">
    <citation type="submission" date="2018-06" db="EMBL/GenBank/DDBJ databases">
        <authorList>
            <person name="Zhirakovskaya E."/>
        </authorList>
    </citation>
    <scope>NUCLEOTIDE SEQUENCE</scope>
</reference>
<feature type="domain" description="Galactose-1-phosphate uridyl transferase C-terminal" evidence="9">
    <location>
        <begin position="190"/>
        <end position="300"/>
    </location>
</feature>
<evidence type="ECO:0000256" key="5">
    <source>
        <dbReference type="ARBA" id="ARBA00022723"/>
    </source>
</evidence>
<dbReference type="GO" id="GO:0017103">
    <property type="term" value="F:UTP:galactose-1-phosphate uridylyltransferase activity"/>
    <property type="evidence" value="ECO:0007669"/>
    <property type="project" value="UniProtKB-EC"/>
</dbReference>
<name>A0A3B1CRE7_9ZZZZ</name>
<feature type="domain" description="Galactose-1-phosphate uridyl transferase N-terminal" evidence="8">
    <location>
        <begin position="3"/>
        <end position="174"/>
    </location>
</feature>
<keyword evidence="5" id="KW-0479">Metal-binding</keyword>
<sequence length="338" mass="38986">MSELRQDPTTNDWVIIAKERAKRPLEFKKDNITRPYFPAHSESCPFCPGNEHRTPEAKAVYGEPGKWKTRVVPNKFAALTPEGNTEREEWGLFRKSPGYGNHEVIIETPRHDKFIPFMNDTEVEGLIRVYRDRYHALKKDPAIRTVIILKNYGRGAGTSLEHPHSQVVASPIVPPFVRRRYEIAIQHYDNTGRCLYCDLRENELEASERIVAETDYFVVVHPFASRYPFETWLMPKVHNSSFGNTSDEEIKDLSRVLKDVLLRLYVSLENPDYNMVIHTAPVDDEHKSYFLWHIQIIPRLTLAAGFELGSGIYINVALPEETAAFIRNFEVKDSELTG</sequence>
<dbReference type="InterPro" id="IPR005850">
    <property type="entry name" value="GalP_Utransf_C"/>
</dbReference>
<dbReference type="SUPFAM" id="SSF54197">
    <property type="entry name" value="HIT-like"/>
    <property type="match status" value="2"/>
</dbReference>
<keyword evidence="4 10" id="KW-0548">Nucleotidyltransferase</keyword>
<evidence type="ECO:0000259" key="8">
    <source>
        <dbReference type="Pfam" id="PF01087"/>
    </source>
</evidence>